<comment type="caution">
    <text evidence="2">The sequence shown here is derived from an EMBL/GenBank/DDBJ whole genome shotgun (WGS) entry which is preliminary data.</text>
</comment>
<keyword evidence="1" id="KW-0812">Transmembrane</keyword>
<feature type="transmembrane region" description="Helical" evidence="1">
    <location>
        <begin position="52"/>
        <end position="72"/>
    </location>
</feature>
<protein>
    <submittedName>
        <fullName evidence="2">Uncharacterized protein</fullName>
    </submittedName>
</protein>
<gene>
    <name evidence="2" type="ORF">Fcan01_15892</name>
</gene>
<keyword evidence="1" id="KW-1133">Transmembrane helix</keyword>
<keyword evidence="1" id="KW-0472">Membrane</keyword>
<sequence>MTTGQILAHANSPLAVKMKRHLKYGDTFLCTFPTWDEKKNEVVSRNKRHHKIVHFLHFLHLLLIWIQLYCTLTKATSLLETAEALGITIIIFGCANYSDGTLTWKLVYFLFDVGEQECLIIPACITILAILLPCKAPLLSANFCQNSHLELNFAKRFVLIMVEVFSLTTLLISADFHCILTLVPCLSFLLTELKWIENIAGGISDYRKLQVLEKIVNSVLRDRIFAVMGTKQVAPDEEDVQVSDPFEGTVWKQFCRAVNTFGTAGILYPTNGFSSTQDVKEEPSYYIQNNIDQE</sequence>
<accession>A0A226DXW0</accession>
<feature type="transmembrane region" description="Helical" evidence="1">
    <location>
        <begin position="157"/>
        <end position="183"/>
    </location>
</feature>
<reference evidence="2 3" key="1">
    <citation type="submission" date="2015-12" db="EMBL/GenBank/DDBJ databases">
        <title>The genome of Folsomia candida.</title>
        <authorList>
            <person name="Faddeeva A."/>
            <person name="Derks M.F."/>
            <person name="Anvar Y."/>
            <person name="Smit S."/>
            <person name="Van Straalen N."/>
            <person name="Roelofs D."/>
        </authorList>
    </citation>
    <scope>NUCLEOTIDE SEQUENCE [LARGE SCALE GENOMIC DNA]</scope>
    <source>
        <strain evidence="2 3">VU population</strain>
        <tissue evidence="2">Whole body</tissue>
    </source>
</reference>
<name>A0A226DXW0_FOLCA</name>
<feature type="transmembrane region" description="Helical" evidence="1">
    <location>
        <begin position="119"/>
        <end position="136"/>
    </location>
</feature>
<dbReference type="AlphaFoldDB" id="A0A226DXW0"/>
<keyword evidence="3" id="KW-1185">Reference proteome</keyword>
<evidence type="ECO:0000313" key="3">
    <source>
        <dbReference type="Proteomes" id="UP000198287"/>
    </source>
</evidence>
<dbReference type="EMBL" id="LNIX01000010">
    <property type="protein sequence ID" value="OXA49900.1"/>
    <property type="molecule type" value="Genomic_DNA"/>
</dbReference>
<evidence type="ECO:0000256" key="1">
    <source>
        <dbReference type="SAM" id="Phobius"/>
    </source>
</evidence>
<proteinExistence type="predicted"/>
<evidence type="ECO:0000313" key="2">
    <source>
        <dbReference type="EMBL" id="OXA49900.1"/>
    </source>
</evidence>
<organism evidence="2 3">
    <name type="scientific">Folsomia candida</name>
    <name type="common">Springtail</name>
    <dbReference type="NCBI Taxonomy" id="158441"/>
    <lineage>
        <taxon>Eukaryota</taxon>
        <taxon>Metazoa</taxon>
        <taxon>Ecdysozoa</taxon>
        <taxon>Arthropoda</taxon>
        <taxon>Hexapoda</taxon>
        <taxon>Collembola</taxon>
        <taxon>Entomobryomorpha</taxon>
        <taxon>Isotomoidea</taxon>
        <taxon>Isotomidae</taxon>
        <taxon>Proisotominae</taxon>
        <taxon>Folsomia</taxon>
    </lineage>
</organism>
<dbReference type="Proteomes" id="UP000198287">
    <property type="component" value="Unassembled WGS sequence"/>
</dbReference>